<dbReference type="InterPro" id="IPR042175">
    <property type="entry name" value="Cell/Rod_MreC_2"/>
</dbReference>
<accession>A0A8J6PEW4</accession>
<dbReference type="PANTHER" id="PTHR34138:SF1">
    <property type="entry name" value="CELL SHAPE-DETERMINING PROTEIN MREC"/>
    <property type="match status" value="1"/>
</dbReference>
<evidence type="ECO:0000259" key="8">
    <source>
        <dbReference type="Pfam" id="PF04085"/>
    </source>
</evidence>
<dbReference type="InterPro" id="IPR007221">
    <property type="entry name" value="MreC"/>
</dbReference>
<feature type="domain" description="Rod shape-determining protein MreC beta-barrel core" evidence="8">
    <location>
        <begin position="122"/>
        <end position="264"/>
    </location>
</feature>
<dbReference type="InterPro" id="IPR042177">
    <property type="entry name" value="Cell/Rod_1"/>
</dbReference>
<sequence>MKQFFLSGGFKVIVIMLVILGGVCVYSAAATPVTPAEQAIAVLAVPLQRQSTALTQTVTGFWNRLFHYGELEENFREVEQERDELKRKLVEYEELKRSNLQLKGILGIKEEHPDYTFEEASIISRDPEWGDNRFTINKGTRQDVQERDMVLVAGGLVGRVEKAGANYAVVTALTDPNFQVGAYDNSTNYLGVVSGNGDSCEIRYLTQEPEEGALIVTSGAGGNCPRGLLIGSVKKSEKQKSGTTYAASLEPVIDLSRLTDVMVLTGFDGQKEEP</sequence>
<feature type="coiled-coil region" evidence="6">
    <location>
        <begin position="68"/>
        <end position="98"/>
    </location>
</feature>
<dbReference type="GO" id="GO:0005886">
    <property type="term" value="C:plasma membrane"/>
    <property type="evidence" value="ECO:0007669"/>
    <property type="project" value="TreeGrafter"/>
</dbReference>
<dbReference type="Proteomes" id="UP000632659">
    <property type="component" value="Unassembled WGS sequence"/>
</dbReference>
<feature type="transmembrane region" description="Helical" evidence="7">
    <location>
        <begin position="12"/>
        <end position="29"/>
    </location>
</feature>
<dbReference type="Gene3D" id="2.40.10.340">
    <property type="entry name" value="Rod shape-determining protein MreC, domain 1"/>
    <property type="match status" value="1"/>
</dbReference>
<keyword evidence="6" id="KW-0175">Coiled coil</keyword>
<evidence type="ECO:0000256" key="5">
    <source>
        <dbReference type="PIRNR" id="PIRNR038471"/>
    </source>
</evidence>
<reference evidence="9" key="1">
    <citation type="submission" date="2020-08" db="EMBL/GenBank/DDBJ databases">
        <title>Genome public.</title>
        <authorList>
            <person name="Liu C."/>
            <person name="Sun Q."/>
        </authorList>
    </citation>
    <scope>NUCLEOTIDE SEQUENCE</scope>
    <source>
        <strain evidence="9">NSJ-15</strain>
    </source>
</reference>
<dbReference type="NCBIfam" id="TIGR00219">
    <property type="entry name" value="mreC"/>
    <property type="match status" value="1"/>
</dbReference>
<evidence type="ECO:0000256" key="6">
    <source>
        <dbReference type="SAM" id="Coils"/>
    </source>
</evidence>
<dbReference type="EMBL" id="JACRTL010000003">
    <property type="protein sequence ID" value="MBC8610921.1"/>
    <property type="molecule type" value="Genomic_DNA"/>
</dbReference>
<dbReference type="InterPro" id="IPR055342">
    <property type="entry name" value="MreC_beta-barrel_core"/>
</dbReference>
<comment type="function">
    <text evidence="5">Involved in formation and maintenance of cell shape.</text>
</comment>
<keyword evidence="7" id="KW-1133">Transmembrane helix</keyword>
<dbReference type="Gene3D" id="2.40.10.350">
    <property type="entry name" value="Rod shape-determining protein MreC, domain 2"/>
    <property type="match status" value="1"/>
</dbReference>
<evidence type="ECO:0000256" key="4">
    <source>
        <dbReference type="ARBA" id="ARBA00032089"/>
    </source>
</evidence>
<evidence type="ECO:0000256" key="7">
    <source>
        <dbReference type="SAM" id="Phobius"/>
    </source>
</evidence>
<name>A0A8J6PEW4_9FIRM</name>
<dbReference type="RefSeq" id="WP_187536478.1">
    <property type="nucleotide sequence ID" value="NZ_JACRTL010000003.1"/>
</dbReference>
<organism evidence="9 10">
    <name type="scientific">Massiliimalia timonensis</name>
    <dbReference type="NCBI Taxonomy" id="1987501"/>
    <lineage>
        <taxon>Bacteria</taxon>
        <taxon>Bacillati</taxon>
        <taxon>Bacillota</taxon>
        <taxon>Clostridia</taxon>
        <taxon>Eubacteriales</taxon>
        <taxon>Oscillospiraceae</taxon>
        <taxon>Massiliimalia</taxon>
    </lineage>
</organism>
<gene>
    <name evidence="9" type="primary">mreC</name>
    <name evidence="9" type="ORF">H8702_07265</name>
</gene>
<dbReference type="PIRSF" id="PIRSF038471">
    <property type="entry name" value="MreC"/>
    <property type="match status" value="1"/>
</dbReference>
<proteinExistence type="inferred from homology"/>
<keyword evidence="7" id="KW-0812">Transmembrane</keyword>
<evidence type="ECO:0000313" key="10">
    <source>
        <dbReference type="Proteomes" id="UP000632659"/>
    </source>
</evidence>
<protein>
    <recommendedName>
        <fullName evidence="2 5">Cell shape-determining protein MreC</fullName>
    </recommendedName>
    <alternativeName>
        <fullName evidence="4 5">Cell shape protein MreC</fullName>
    </alternativeName>
</protein>
<dbReference type="GO" id="GO:0008360">
    <property type="term" value="P:regulation of cell shape"/>
    <property type="evidence" value="ECO:0007669"/>
    <property type="project" value="UniProtKB-KW"/>
</dbReference>
<evidence type="ECO:0000256" key="1">
    <source>
        <dbReference type="ARBA" id="ARBA00009369"/>
    </source>
</evidence>
<evidence type="ECO:0000256" key="3">
    <source>
        <dbReference type="ARBA" id="ARBA00022960"/>
    </source>
</evidence>
<comment type="caution">
    <text evidence="9">The sequence shown here is derived from an EMBL/GenBank/DDBJ whole genome shotgun (WGS) entry which is preliminary data.</text>
</comment>
<dbReference type="PANTHER" id="PTHR34138">
    <property type="entry name" value="CELL SHAPE-DETERMINING PROTEIN MREC"/>
    <property type="match status" value="1"/>
</dbReference>
<keyword evidence="7" id="KW-0472">Membrane</keyword>
<keyword evidence="10" id="KW-1185">Reference proteome</keyword>
<dbReference type="AlphaFoldDB" id="A0A8J6PEW4"/>
<evidence type="ECO:0000256" key="2">
    <source>
        <dbReference type="ARBA" id="ARBA00013855"/>
    </source>
</evidence>
<keyword evidence="3 5" id="KW-0133">Cell shape</keyword>
<evidence type="ECO:0000313" key="9">
    <source>
        <dbReference type="EMBL" id="MBC8610921.1"/>
    </source>
</evidence>
<comment type="similarity">
    <text evidence="1 5">Belongs to the MreC family.</text>
</comment>
<dbReference type="Pfam" id="PF04085">
    <property type="entry name" value="MreC"/>
    <property type="match status" value="1"/>
</dbReference>